<dbReference type="Gene3D" id="1.20.1050.10">
    <property type="match status" value="1"/>
</dbReference>
<dbReference type="CDD" id="cd00299">
    <property type="entry name" value="GST_C_family"/>
    <property type="match status" value="1"/>
</dbReference>
<dbReference type="GO" id="GO:0005737">
    <property type="term" value="C:cytoplasm"/>
    <property type="evidence" value="ECO:0007669"/>
    <property type="project" value="TreeGrafter"/>
</dbReference>
<evidence type="ECO:0000256" key="3">
    <source>
        <dbReference type="ARBA" id="ARBA00022964"/>
    </source>
</evidence>
<name>A0A1E3I8Y9_9TREE</name>
<dbReference type="InterPro" id="IPR004045">
    <property type="entry name" value="Glutathione_S-Trfase_N"/>
</dbReference>
<keyword evidence="8" id="KW-1185">Reference proteome</keyword>
<evidence type="ECO:0000313" key="8">
    <source>
        <dbReference type="Proteomes" id="UP000094065"/>
    </source>
</evidence>
<dbReference type="Pfam" id="PF13409">
    <property type="entry name" value="GST_N_2"/>
    <property type="match status" value="1"/>
</dbReference>
<dbReference type="SFLD" id="SFLDG00358">
    <property type="entry name" value="Main_(cytGST)"/>
    <property type="match status" value="1"/>
</dbReference>
<dbReference type="AlphaFoldDB" id="A0A1E3I8Y9"/>
<dbReference type="CDD" id="cd00570">
    <property type="entry name" value="GST_N_family"/>
    <property type="match status" value="1"/>
</dbReference>
<keyword evidence="5" id="KW-0408">Iron</keyword>
<dbReference type="SFLD" id="SFLDS00019">
    <property type="entry name" value="Glutathione_Transferase_(cytos"/>
    <property type="match status" value="1"/>
</dbReference>
<reference evidence="7 8" key="1">
    <citation type="submission" date="2016-06" db="EMBL/GenBank/DDBJ databases">
        <title>Evolution of pathogenesis and genome organization in the Tremellales.</title>
        <authorList>
            <person name="Cuomo C."/>
            <person name="Litvintseva A."/>
            <person name="Heitman J."/>
            <person name="Chen Y."/>
            <person name="Sun S."/>
            <person name="Springer D."/>
            <person name="Dromer F."/>
            <person name="Young S."/>
            <person name="Zeng Q."/>
            <person name="Chapman S."/>
            <person name="Gujja S."/>
            <person name="Saif S."/>
            <person name="Birren B."/>
        </authorList>
    </citation>
    <scope>NUCLEOTIDE SEQUENCE [LARGE SCALE GENOMIC DNA]</scope>
    <source>
        <strain evidence="7 8">CBS 6039</strain>
    </source>
</reference>
<evidence type="ECO:0000256" key="2">
    <source>
        <dbReference type="ARBA" id="ARBA00022723"/>
    </source>
</evidence>
<evidence type="ECO:0000256" key="4">
    <source>
        <dbReference type="ARBA" id="ARBA00023002"/>
    </source>
</evidence>
<dbReference type="InterPro" id="IPR042098">
    <property type="entry name" value="TauD-like_sf"/>
</dbReference>
<dbReference type="InterPro" id="IPR051323">
    <property type="entry name" value="AtsK-like"/>
</dbReference>
<dbReference type="InterPro" id="IPR003819">
    <property type="entry name" value="TauD/TfdA-like"/>
</dbReference>
<dbReference type="Proteomes" id="UP000094065">
    <property type="component" value="Unassembled WGS sequence"/>
</dbReference>
<dbReference type="STRING" id="1295533.A0A1E3I8Y9"/>
<feature type="domain" description="GST N-terminal" evidence="6">
    <location>
        <begin position="11"/>
        <end position="91"/>
    </location>
</feature>
<accession>A0A1E3I8Y9</accession>
<dbReference type="GO" id="GO:0046872">
    <property type="term" value="F:metal ion binding"/>
    <property type="evidence" value="ECO:0007669"/>
    <property type="project" value="UniProtKB-KW"/>
</dbReference>
<dbReference type="PROSITE" id="PS50404">
    <property type="entry name" value="GST_NTER"/>
    <property type="match status" value="1"/>
</dbReference>
<proteinExistence type="inferred from homology"/>
<dbReference type="InterPro" id="IPR040079">
    <property type="entry name" value="Glutathione_S-Trfase"/>
</dbReference>
<dbReference type="InterPro" id="IPR036249">
    <property type="entry name" value="Thioredoxin-like_sf"/>
</dbReference>
<evidence type="ECO:0000256" key="5">
    <source>
        <dbReference type="ARBA" id="ARBA00023004"/>
    </source>
</evidence>
<dbReference type="SUPFAM" id="SSF52833">
    <property type="entry name" value="Thioredoxin-like"/>
    <property type="match status" value="1"/>
</dbReference>
<protein>
    <recommendedName>
        <fullName evidence="6">GST N-terminal domain-containing protein</fullName>
    </recommendedName>
</protein>
<comment type="caution">
    <text evidence="7">The sequence shown here is derived from an EMBL/GenBank/DDBJ whole genome shotgun (WGS) entry which is preliminary data.</text>
</comment>
<dbReference type="InterPro" id="IPR036282">
    <property type="entry name" value="Glutathione-S-Trfase_C_sf"/>
</dbReference>
<dbReference type="OrthoDB" id="202840at2759"/>
<dbReference type="RefSeq" id="XP_018998835.1">
    <property type="nucleotide sequence ID" value="XM_019134130.1"/>
</dbReference>
<dbReference type="Pfam" id="PF13410">
    <property type="entry name" value="GST_C_2"/>
    <property type="match status" value="1"/>
</dbReference>
<dbReference type="SUPFAM" id="SSF51197">
    <property type="entry name" value="Clavaminate synthase-like"/>
    <property type="match status" value="1"/>
</dbReference>
<dbReference type="PANTHER" id="PTHR30468:SF1">
    <property type="entry name" value="ALPHA-KETOGLUTARATE-DEPENDENT SULFONATE DIOXYGENASE"/>
    <property type="match status" value="1"/>
</dbReference>
<keyword evidence="4" id="KW-0560">Oxidoreductase</keyword>
<dbReference type="EMBL" id="AWGJ01000001">
    <property type="protein sequence ID" value="ODN85032.1"/>
    <property type="molecule type" value="Genomic_DNA"/>
</dbReference>
<keyword evidence="2" id="KW-0479">Metal-binding</keyword>
<dbReference type="Gene3D" id="3.60.130.10">
    <property type="entry name" value="Clavaminate synthase-like"/>
    <property type="match status" value="1"/>
</dbReference>
<gene>
    <name evidence="7" type="ORF">L202_00861</name>
</gene>
<evidence type="ECO:0000313" key="7">
    <source>
        <dbReference type="EMBL" id="ODN85032.1"/>
    </source>
</evidence>
<dbReference type="GO" id="GO:0016706">
    <property type="term" value="F:2-oxoglutarate-dependent dioxygenase activity"/>
    <property type="evidence" value="ECO:0007669"/>
    <property type="project" value="TreeGrafter"/>
</dbReference>
<evidence type="ECO:0000259" key="6">
    <source>
        <dbReference type="PROSITE" id="PS50404"/>
    </source>
</evidence>
<evidence type="ECO:0000256" key="1">
    <source>
        <dbReference type="ARBA" id="ARBA00005896"/>
    </source>
</evidence>
<dbReference type="Pfam" id="PF02668">
    <property type="entry name" value="TauD"/>
    <property type="match status" value="1"/>
</dbReference>
<dbReference type="PANTHER" id="PTHR30468">
    <property type="entry name" value="ALPHA-KETOGLUTARATE-DEPENDENT SULFONATE DIOXYGENASE"/>
    <property type="match status" value="1"/>
</dbReference>
<dbReference type="GeneID" id="30152170"/>
<comment type="similarity">
    <text evidence="1">Belongs to the TfdA dioxygenase family.</text>
</comment>
<sequence length="544" mass="61726">MPDISAFGRDLDLELILNEGGRWAHRVHIALEEAKLPYKLTHVDLNNKPDWLLKANPLGLVPILAVGSPPIYLTESADIVSFIVATTPSLQPSNELQRAQSFQIAKSALALLSSELLPIIGKQPSEAVREIHHKNQLKAIRKVQELLHATGPYALGERFTEADVLLAPFVGRLWAYGVHGIAPAGDRTVKTVKEGRQYARFLEYTFSIERLKKKIAQYEVSQSKSEPKYPRFLPEPFDPNEVFIAEPPFEHIDRGLSADPNFPDLLPTSARVEHLTPVIGTEVRGVQLSKLSDEGRDQLALYVAQRGVVVFRGQDFRDLEPEQQLEFVRYFGPHYLHPSDRHPKDLPQYYSIFQDSNDRSVNNTVNPISNKLTSITWHTDGSSELQPPGLTLLFSLENPRNGGGDTLFTSTVEAYERLSEEYRARLEGLEAEHYLPYEPRRRDAPRSIHPLIRTHPVTKKKILFANEVITRRIIGFRREESDNLLSFLTGHIARGQDFACRVKWEEGTVVVWDNRSTQHTATTNFPADERRHLCRITSIAERPV</sequence>
<dbReference type="Gene3D" id="3.40.30.10">
    <property type="entry name" value="Glutaredoxin"/>
    <property type="match status" value="1"/>
</dbReference>
<dbReference type="FunFam" id="3.60.130.10:FF:000003">
    <property type="entry name" value="Alpha-ketoglutarate-dependent taurine dioxygenase"/>
    <property type="match status" value="1"/>
</dbReference>
<keyword evidence="3" id="KW-0223">Dioxygenase</keyword>
<dbReference type="SUPFAM" id="SSF47616">
    <property type="entry name" value="GST C-terminal domain-like"/>
    <property type="match status" value="1"/>
</dbReference>
<organism evidence="7 8">
    <name type="scientific">Cryptococcus amylolentus CBS 6039</name>
    <dbReference type="NCBI Taxonomy" id="1295533"/>
    <lineage>
        <taxon>Eukaryota</taxon>
        <taxon>Fungi</taxon>
        <taxon>Dikarya</taxon>
        <taxon>Basidiomycota</taxon>
        <taxon>Agaricomycotina</taxon>
        <taxon>Tremellomycetes</taxon>
        <taxon>Tremellales</taxon>
        <taxon>Cryptococcaceae</taxon>
        <taxon>Cryptococcus</taxon>
    </lineage>
</organism>